<sequence length="438" mass="50382">MSVIISEEFNPQIPLILAHDKIFQIQVGTKIYRLSGASLSSDAPSHFTNFFSVPVNQDKILFIDRSPDIFDLIYQHLQGYQISVDNDSQFIQIYSDSYYFSLRRLQKFLAEEDVFANVGNESFKISRSLFTQTGNFPNYFTISLSSLLTDNIESIKSKNMIRPPPQRSVTVPNRSPKLFRDLLELLRKNYLVIENEEHRNSLLRECKYYRFLELEQQTIKHKILNNPFGTDNKQEIVIGLKDLSPKGFFNESPPDGSREVALQYCRPYIANEPKRTLIFQIDSGCDTYIKDYSEVKLIVNKAVGISVVNITNKLSNRMIQLFKGICEPFEVKTNAETGSQEISVLVGLKDCKSTVNGLAMKTNWIYGLLNESKGAENDEEVTTKKRKSEQPHGDILEIRLTKSLWKMMFRGKKLRLHCISFEGLTDESAFIKQEIDFL</sequence>
<dbReference type="PANTHER" id="PTHR31758:SF2">
    <property type="entry name" value="BTB_POZ DOMAIN-CONTAINING PROTEIN YLR108C"/>
    <property type="match status" value="1"/>
</dbReference>
<name>A0A9P0QQS3_9ASCO</name>
<evidence type="ECO:0000313" key="2">
    <source>
        <dbReference type="EMBL" id="CAH2352858.1"/>
    </source>
</evidence>
<dbReference type="AlphaFoldDB" id="A0A9P0QQS3"/>
<organism evidence="2 3">
    <name type="scientific">[Candida] railenensis</name>
    <dbReference type="NCBI Taxonomy" id="45579"/>
    <lineage>
        <taxon>Eukaryota</taxon>
        <taxon>Fungi</taxon>
        <taxon>Dikarya</taxon>
        <taxon>Ascomycota</taxon>
        <taxon>Saccharomycotina</taxon>
        <taxon>Pichiomycetes</taxon>
        <taxon>Debaryomycetaceae</taxon>
        <taxon>Kurtzmaniella</taxon>
    </lineage>
</organism>
<dbReference type="SUPFAM" id="SSF54695">
    <property type="entry name" value="POZ domain"/>
    <property type="match status" value="2"/>
</dbReference>
<gene>
    <name evidence="2" type="ORF">CLIB1423_08S02674</name>
</gene>
<evidence type="ECO:0000259" key="1">
    <source>
        <dbReference type="SMART" id="SM00225"/>
    </source>
</evidence>
<feature type="domain" description="BTB" evidence="1">
    <location>
        <begin position="21"/>
        <end position="109"/>
    </location>
</feature>
<dbReference type="InterPro" id="IPR000210">
    <property type="entry name" value="BTB/POZ_dom"/>
</dbReference>
<dbReference type="Proteomes" id="UP000837801">
    <property type="component" value="Unassembled WGS sequence"/>
</dbReference>
<comment type="caution">
    <text evidence="2">The sequence shown here is derived from an EMBL/GenBank/DDBJ whole genome shotgun (WGS) entry which is preliminary data.</text>
</comment>
<evidence type="ECO:0000313" key="3">
    <source>
        <dbReference type="Proteomes" id="UP000837801"/>
    </source>
</evidence>
<dbReference type="OrthoDB" id="2414723at2759"/>
<dbReference type="InterPro" id="IPR011333">
    <property type="entry name" value="SKP1/BTB/POZ_sf"/>
</dbReference>
<feature type="domain" description="BTB" evidence="1">
    <location>
        <begin position="112"/>
        <end position="226"/>
    </location>
</feature>
<dbReference type="PANTHER" id="PTHR31758">
    <property type="entry name" value="BTB/POZ DOMAIN-CONTAINING PROTEIN YLR108C"/>
    <property type="match status" value="1"/>
</dbReference>
<protein>
    <submittedName>
        <fullName evidence="2">BTB/POZ domain-containing protein</fullName>
    </submittedName>
</protein>
<proteinExistence type="predicted"/>
<reference evidence="2" key="1">
    <citation type="submission" date="2022-03" db="EMBL/GenBank/DDBJ databases">
        <authorList>
            <person name="Legras J.-L."/>
            <person name="Devillers H."/>
            <person name="Grondin C."/>
        </authorList>
    </citation>
    <scope>NUCLEOTIDE SEQUENCE</scope>
    <source>
        <strain evidence="2">CLIB 1423</strain>
    </source>
</reference>
<dbReference type="SMART" id="SM00225">
    <property type="entry name" value="BTB"/>
    <property type="match status" value="2"/>
</dbReference>
<keyword evidence="3" id="KW-1185">Reference proteome</keyword>
<dbReference type="EMBL" id="CAKXYY010000008">
    <property type="protein sequence ID" value="CAH2352858.1"/>
    <property type="molecule type" value="Genomic_DNA"/>
</dbReference>
<dbReference type="Gene3D" id="3.30.710.10">
    <property type="entry name" value="Potassium Channel Kv1.1, Chain A"/>
    <property type="match status" value="2"/>
</dbReference>
<accession>A0A9P0QQS3</accession>